<protein>
    <submittedName>
        <fullName evidence="1">Uncharacterized protein</fullName>
    </submittedName>
</protein>
<evidence type="ECO:0000313" key="2">
    <source>
        <dbReference type="Proteomes" id="UP000295674"/>
    </source>
</evidence>
<gene>
    <name evidence="1" type="ORF">E1181_12180</name>
</gene>
<dbReference type="Proteomes" id="UP000295674">
    <property type="component" value="Unassembled WGS sequence"/>
</dbReference>
<reference evidence="1 2" key="1">
    <citation type="submission" date="2019-03" db="EMBL/GenBank/DDBJ databases">
        <title>Draft genome sequences of novel Actinobacteria.</title>
        <authorList>
            <person name="Sahin N."/>
            <person name="Ay H."/>
            <person name="Saygin H."/>
        </authorList>
    </citation>
    <scope>NUCLEOTIDE SEQUENCE [LARGE SCALE GENOMIC DNA]</scope>
    <source>
        <strain evidence="1 2">16K309</strain>
    </source>
</reference>
<sequence length="60" mass="6865">MDTLCPTGETLANRVEWLPGDRIRAVCRCGAEREFDAAAPMWDWLVHHPDLHDQGRMEST</sequence>
<organism evidence="1 2">
    <name type="scientific">Saccharopolyspora terrae</name>
    <dbReference type="NCBI Taxonomy" id="2530384"/>
    <lineage>
        <taxon>Bacteria</taxon>
        <taxon>Bacillati</taxon>
        <taxon>Actinomycetota</taxon>
        <taxon>Actinomycetes</taxon>
        <taxon>Pseudonocardiales</taxon>
        <taxon>Pseudonocardiaceae</taxon>
        <taxon>Saccharopolyspora</taxon>
    </lineage>
</organism>
<keyword evidence="2" id="KW-1185">Reference proteome</keyword>
<evidence type="ECO:0000313" key="1">
    <source>
        <dbReference type="EMBL" id="TDD06558.1"/>
    </source>
</evidence>
<comment type="caution">
    <text evidence="1">The sequence shown here is derived from an EMBL/GenBank/DDBJ whole genome shotgun (WGS) entry which is preliminary data.</text>
</comment>
<accession>A0A4R4VLA9</accession>
<name>A0A4R4VLA9_9PSEU</name>
<dbReference type="AlphaFoldDB" id="A0A4R4VLA9"/>
<proteinExistence type="predicted"/>
<dbReference type="OrthoDB" id="4242542at2"/>
<dbReference type="EMBL" id="SMKS01000016">
    <property type="protein sequence ID" value="TDD06558.1"/>
    <property type="molecule type" value="Genomic_DNA"/>
</dbReference>